<proteinExistence type="predicted"/>
<dbReference type="AlphaFoldDB" id="A0A162XXD2"/>
<evidence type="ECO:0000313" key="3">
    <source>
        <dbReference type="Proteomes" id="UP000076715"/>
    </source>
</evidence>
<keyword evidence="1" id="KW-0732">Signal</keyword>
<feature type="chain" id="PRO_5007840876" description="Right handed beta helix domain-containing protein" evidence="1">
    <location>
        <begin position="22"/>
        <end position="522"/>
    </location>
</feature>
<protein>
    <recommendedName>
        <fullName evidence="4">Right handed beta helix domain-containing protein</fullName>
    </recommendedName>
</protein>
<gene>
    <name evidence="2" type="ORF">AWE51_14655</name>
</gene>
<evidence type="ECO:0000256" key="1">
    <source>
        <dbReference type="SAM" id="SignalP"/>
    </source>
</evidence>
<dbReference type="InterPro" id="IPR011050">
    <property type="entry name" value="Pectin_lyase_fold/virulence"/>
</dbReference>
<dbReference type="OrthoDB" id="6376028at2"/>
<keyword evidence="3" id="KW-1185">Reference proteome</keyword>
<evidence type="ECO:0000313" key="2">
    <source>
        <dbReference type="EMBL" id="KZS38820.1"/>
    </source>
</evidence>
<dbReference type="Gene3D" id="2.160.20.10">
    <property type="entry name" value="Single-stranded right-handed beta-helix, Pectin lyase-like"/>
    <property type="match status" value="1"/>
</dbReference>
<dbReference type="STRING" id="1642818.AWE51_14655"/>
<comment type="caution">
    <text evidence="2">The sequence shown here is derived from an EMBL/GenBank/DDBJ whole genome shotgun (WGS) entry which is preliminary data.</text>
</comment>
<organism evidence="2 3">
    <name type="scientific">Aquimarina aggregata</name>
    <dbReference type="NCBI Taxonomy" id="1642818"/>
    <lineage>
        <taxon>Bacteria</taxon>
        <taxon>Pseudomonadati</taxon>
        <taxon>Bacteroidota</taxon>
        <taxon>Flavobacteriia</taxon>
        <taxon>Flavobacteriales</taxon>
        <taxon>Flavobacteriaceae</taxon>
        <taxon>Aquimarina</taxon>
    </lineage>
</organism>
<dbReference type="Proteomes" id="UP000076715">
    <property type="component" value="Unassembled WGS sequence"/>
</dbReference>
<accession>A0A162XXD2</accession>
<feature type="signal peptide" evidence="1">
    <location>
        <begin position="1"/>
        <end position="21"/>
    </location>
</feature>
<dbReference type="PROSITE" id="PS51257">
    <property type="entry name" value="PROKAR_LIPOPROTEIN"/>
    <property type="match status" value="1"/>
</dbReference>
<dbReference type="SUPFAM" id="SSF51126">
    <property type="entry name" value="Pectin lyase-like"/>
    <property type="match status" value="1"/>
</dbReference>
<name>A0A162XXD2_9FLAO</name>
<dbReference type="RefSeq" id="WP_066318610.1">
    <property type="nucleotide sequence ID" value="NZ_LQRT01000046.1"/>
</dbReference>
<sequence>MKTTSKNLKNLLLLLVVIALGSCSNDLEDLDKTLSDSNIDIEKKIPSEFQNQNFYNPPASNIRKVQFTGTTTAQLNQLIKQNSKANGPGVIIEIPRRTYNWNEVILKSNIHLQIAEGTIIKFDGTRGGVFSIGAARGGKRLKNVSISGQDGRKFMVDISASNLVNKNVNAVKIGRVDNFRIADINIKDRRSSVNSIVLVHVGGASENRPGPADGVIENIKQTGSHTGYGLIQTYNANNVLFKNLNCDGGVTLRMETDDIIMKGELKNGSKKGGINDVFAYNINNTNGITAVMFSPHFVKNGNVTVEKVKATGSTFAVRVEKGFLELFDLNDTFPINNDGQRRFEQFIQSQFNINGTALSGRAYKRNNGRRWAVRLSPAASIAPRNTFVKNQLGEIGNGLEAGGFTNAKVKNITAKFQNDRGAKIKQIHLQFIPCNIWANGLRNPGTSLNMFNGFEYHGPSVALSYDNTANGNTGGNYRVTLERQQFNGFPNGFTQNIKFNITTPACGNNANTITNYIASFPN</sequence>
<reference evidence="2 3" key="1">
    <citation type="submission" date="2016-01" db="EMBL/GenBank/DDBJ databases">
        <title>The draft genome sequence of Aquimarina sp. RZW4-3-2.</title>
        <authorList>
            <person name="Wang Y."/>
        </authorList>
    </citation>
    <scope>NUCLEOTIDE SEQUENCE [LARGE SCALE GENOMIC DNA]</scope>
    <source>
        <strain evidence="2 3">RZW4-3-2</strain>
    </source>
</reference>
<evidence type="ECO:0008006" key="4">
    <source>
        <dbReference type="Google" id="ProtNLM"/>
    </source>
</evidence>
<dbReference type="EMBL" id="LQRT01000046">
    <property type="protein sequence ID" value="KZS38820.1"/>
    <property type="molecule type" value="Genomic_DNA"/>
</dbReference>
<dbReference type="InterPro" id="IPR012334">
    <property type="entry name" value="Pectin_lyas_fold"/>
</dbReference>